<dbReference type="EMBL" id="JACMSC010000003">
    <property type="protein sequence ID" value="KAG6527213.1"/>
    <property type="molecule type" value="Genomic_DNA"/>
</dbReference>
<dbReference type="Pfam" id="PF00487">
    <property type="entry name" value="FA_desaturase"/>
    <property type="match status" value="2"/>
</dbReference>
<keyword evidence="10" id="KW-0443">Lipid metabolism</keyword>
<evidence type="ECO:0000259" key="14">
    <source>
        <dbReference type="PROSITE" id="PS50255"/>
    </source>
</evidence>
<accession>A0A8J5HMV9</accession>
<evidence type="ECO:0000256" key="8">
    <source>
        <dbReference type="ARBA" id="ARBA00023002"/>
    </source>
</evidence>
<keyword evidence="5 13" id="KW-0812">Transmembrane</keyword>
<keyword evidence="6" id="KW-0479">Metal-binding</keyword>
<dbReference type="InterPro" id="IPR036400">
    <property type="entry name" value="Cyt_B5-like_heme/steroid_sf"/>
</dbReference>
<keyword evidence="7 13" id="KW-1133">Transmembrane helix</keyword>
<feature type="transmembrane region" description="Helical" evidence="13">
    <location>
        <begin position="555"/>
        <end position="576"/>
    </location>
</feature>
<dbReference type="AlphaFoldDB" id="A0A8J5HMV9"/>
<evidence type="ECO:0000256" key="13">
    <source>
        <dbReference type="SAM" id="Phobius"/>
    </source>
</evidence>
<evidence type="ECO:0000256" key="12">
    <source>
        <dbReference type="SAM" id="MobiDB-lite"/>
    </source>
</evidence>
<dbReference type="Pfam" id="PF00173">
    <property type="entry name" value="Cyt-b5"/>
    <property type="match status" value="1"/>
</dbReference>
<evidence type="ECO:0000256" key="5">
    <source>
        <dbReference type="ARBA" id="ARBA00022692"/>
    </source>
</evidence>
<keyword evidence="4" id="KW-0349">Heme</keyword>
<dbReference type="GO" id="GO:0006629">
    <property type="term" value="P:lipid metabolic process"/>
    <property type="evidence" value="ECO:0007669"/>
    <property type="project" value="UniProtKB-KW"/>
</dbReference>
<keyword evidence="9" id="KW-0408">Iron</keyword>
<dbReference type="GO" id="GO:0046872">
    <property type="term" value="F:metal ion binding"/>
    <property type="evidence" value="ECO:0007669"/>
    <property type="project" value="UniProtKB-KW"/>
</dbReference>
<feature type="transmembrane region" description="Helical" evidence="13">
    <location>
        <begin position="440"/>
        <end position="459"/>
    </location>
</feature>
<proteinExistence type="inferred from homology"/>
<evidence type="ECO:0000256" key="2">
    <source>
        <dbReference type="ARBA" id="ARBA00005189"/>
    </source>
</evidence>
<evidence type="ECO:0000256" key="9">
    <source>
        <dbReference type="ARBA" id="ARBA00023004"/>
    </source>
</evidence>
<evidence type="ECO:0000256" key="10">
    <source>
        <dbReference type="ARBA" id="ARBA00023098"/>
    </source>
</evidence>
<evidence type="ECO:0000256" key="4">
    <source>
        <dbReference type="ARBA" id="ARBA00022617"/>
    </source>
</evidence>
<feature type="region of interest" description="Disordered" evidence="12">
    <location>
        <begin position="154"/>
        <end position="175"/>
    </location>
</feature>
<dbReference type="GO" id="GO:0016020">
    <property type="term" value="C:membrane"/>
    <property type="evidence" value="ECO:0007669"/>
    <property type="project" value="UniProtKB-SubCell"/>
</dbReference>
<gene>
    <name evidence="15" type="ORF">ZIOFF_009308</name>
</gene>
<evidence type="ECO:0000256" key="3">
    <source>
        <dbReference type="ARBA" id="ARBA00009295"/>
    </source>
</evidence>
<feature type="compositionally biased region" description="Low complexity" evidence="12">
    <location>
        <begin position="154"/>
        <end position="165"/>
    </location>
</feature>
<feature type="transmembrane region" description="Helical" evidence="13">
    <location>
        <begin position="414"/>
        <end position="434"/>
    </location>
</feature>
<dbReference type="Proteomes" id="UP000734854">
    <property type="component" value="Unassembled WGS sequence"/>
</dbReference>
<evidence type="ECO:0000256" key="1">
    <source>
        <dbReference type="ARBA" id="ARBA00004141"/>
    </source>
</evidence>
<dbReference type="PANTHER" id="PTHR19353:SF30">
    <property type="entry name" value="DELTA 8-(E)-SPHINGOLIPID DESATURASE"/>
    <property type="match status" value="1"/>
</dbReference>
<dbReference type="PROSITE" id="PS50255">
    <property type="entry name" value="CYTOCHROME_B5_2"/>
    <property type="match status" value="1"/>
</dbReference>
<dbReference type="InterPro" id="IPR001199">
    <property type="entry name" value="Cyt_B5-like_heme/steroid-bd"/>
</dbReference>
<dbReference type="InterPro" id="IPR005804">
    <property type="entry name" value="FA_desaturase_dom"/>
</dbReference>
<dbReference type="SUPFAM" id="SSF55856">
    <property type="entry name" value="Cytochrome b5-like heme/steroid binding domain"/>
    <property type="match status" value="1"/>
</dbReference>
<dbReference type="InterPro" id="IPR012171">
    <property type="entry name" value="Fatty_acid_desaturase"/>
</dbReference>
<dbReference type="PANTHER" id="PTHR19353">
    <property type="entry name" value="FATTY ACID DESATURASE 2"/>
    <property type="match status" value="1"/>
</dbReference>
<evidence type="ECO:0000313" key="15">
    <source>
        <dbReference type="EMBL" id="KAG6527213.1"/>
    </source>
</evidence>
<keyword evidence="8" id="KW-0560">Oxidoreductase</keyword>
<comment type="subcellular location">
    <subcellularLocation>
        <location evidence="1">Membrane</location>
        <topology evidence="1">Multi-pass membrane protein</topology>
    </subcellularLocation>
</comment>
<keyword evidence="16" id="KW-1185">Reference proteome</keyword>
<keyword evidence="11 13" id="KW-0472">Membrane</keyword>
<reference evidence="15 16" key="1">
    <citation type="submission" date="2020-08" db="EMBL/GenBank/DDBJ databases">
        <title>Plant Genome Project.</title>
        <authorList>
            <person name="Zhang R.-G."/>
        </authorList>
    </citation>
    <scope>NUCLEOTIDE SEQUENCE [LARGE SCALE GENOMIC DNA]</scope>
    <source>
        <tissue evidence="15">Rhizome</tissue>
    </source>
</reference>
<evidence type="ECO:0000313" key="16">
    <source>
        <dbReference type="Proteomes" id="UP000734854"/>
    </source>
</evidence>
<feature type="domain" description="Cytochrome b5 heme-binding" evidence="14">
    <location>
        <begin position="305"/>
        <end position="384"/>
    </location>
</feature>
<name>A0A8J5HMV9_ZINOF</name>
<dbReference type="SMART" id="SM01117">
    <property type="entry name" value="Cyt-b5"/>
    <property type="match status" value="1"/>
</dbReference>
<evidence type="ECO:0000256" key="11">
    <source>
        <dbReference type="ARBA" id="ARBA00023136"/>
    </source>
</evidence>
<comment type="pathway">
    <text evidence="2">Lipid metabolism.</text>
</comment>
<dbReference type="GO" id="GO:0016717">
    <property type="term" value="F:oxidoreductase activity, acting on paired donors, with oxidation of a pair of donors resulting in the reduction of molecular oxygen to two molecules of water"/>
    <property type="evidence" value="ECO:0007669"/>
    <property type="project" value="TreeGrafter"/>
</dbReference>
<comment type="caution">
    <text evidence="15">The sequence shown here is derived from an EMBL/GenBank/DDBJ whole genome shotgun (WGS) entry which is preliminary data.</text>
</comment>
<sequence length="750" mass="84663">MTGLASRVKWSALGSSVPQSAAISVGWWRRNHNADRVPCNGLDFDPDVQNIPLFAVSAEIFRGLTSSCYERKMAFDAVARALVSYQHRPFYPVMCVAPIYLFSQSLLLLCSNKRVPGRYLEVRSSLLRIFRSIRHLLVGARPVCAGEFLGDGDSASTTSPPASTSGHRGPTIGSRRRQWDARHLLRPWMDWFHGGLQFQVEHHLFPRLPRGQLRRIAPFVCELCLKHGLPYRPQLLLLGGQRAHHRHSAGRGAAGPRQGPTSAEELGMPGCQYSWMRFNRSSWLEVIESMNAIARERMEGEQKQTRSFSSEELQAHNKPTDLWISIHGKIYDATAWAPVHPGGDLPLLTLAGQDITDAFIAYHPGSTLALLANNPYLRFVGHLSDYRVSDVSKDYRRLVAEFSRLGLFDKKGHGTAISLSAIAVVFAAVIYCILRSQSVWAHLGCAAVMGFLWMQSGFLGHDSGHYEVTGSKRTNRAIQVLSGNCLTGLSIGWWNRNHNVHHVACNSLDIDPDLQHIPVFAVSVEIFRSLTSFYYEREMTFDAVARALVSYQHWTFYPVMCVARINLFAQTLLLLFSNKRVPGRFLEILGVAVFWIWFPLLVSCLPSWWERGLFVLVSFAVAGIQHVQFCLNHWSTDTYLGPPQANDWFQTQTMGTLDISCPPWMDWFHGGLQFQVEHHLFPRLPRGQLRRMVPIVRELCLKHGLPYNSFSFWEANVRTIATLKAAAMLARDKAQPLPKNMVWEALNTHG</sequence>
<comment type="similarity">
    <text evidence="3">Belongs to the fatty acid desaturase type 1 family.</text>
</comment>
<protein>
    <recommendedName>
        <fullName evidence="14">Cytochrome b5 heme-binding domain-containing protein</fullName>
    </recommendedName>
</protein>
<evidence type="ECO:0000256" key="6">
    <source>
        <dbReference type="ARBA" id="ARBA00022723"/>
    </source>
</evidence>
<feature type="transmembrane region" description="Helical" evidence="13">
    <location>
        <begin position="588"/>
        <end position="609"/>
    </location>
</feature>
<evidence type="ECO:0000256" key="7">
    <source>
        <dbReference type="ARBA" id="ARBA00022989"/>
    </source>
</evidence>
<organism evidence="15 16">
    <name type="scientific">Zingiber officinale</name>
    <name type="common">Ginger</name>
    <name type="synonym">Amomum zingiber</name>
    <dbReference type="NCBI Taxonomy" id="94328"/>
    <lineage>
        <taxon>Eukaryota</taxon>
        <taxon>Viridiplantae</taxon>
        <taxon>Streptophyta</taxon>
        <taxon>Embryophyta</taxon>
        <taxon>Tracheophyta</taxon>
        <taxon>Spermatophyta</taxon>
        <taxon>Magnoliopsida</taxon>
        <taxon>Liliopsida</taxon>
        <taxon>Zingiberales</taxon>
        <taxon>Zingiberaceae</taxon>
        <taxon>Zingiber</taxon>
    </lineage>
</organism>
<dbReference type="CDD" id="cd03506">
    <property type="entry name" value="Delta6-FADS-like"/>
    <property type="match status" value="1"/>
</dbReference>
<dbReference type="Gene3D" id="3.10.120.10">
    <property type="entry name" value="Cytochrome b5-like heme/steroid binding domain"/>
    <property type="match status" value="1"/>
</dbReference>